<sequence>MKKLGENVYLDNTIKRQLSASRPAFDQLMALRGEPFRAQDGRVTQRVLLGGKSYFIKQHFGVGWKEIFKNLLQFRWPVLGAKNEWLAIRKLQTLGVKVPVVAAYGQRGLNPARRQSFILMEELAPVESLESFCKDWLRSPPDVRLKRELIEKVARIARELHRNGINHRDFYICHFLLDTAHERDHSRLFLIDLHRAQIRRQTPERWIIKDLSGLYFSSRDIGLTQRDLYRFIKAYTGQALHEAWGSKKLFWQKVRTRGEQLYSDHTQR</sequence>
<dbReference type="KEGG" id="asip:AQUSIP_01040"/>
<feature type="active site" evidence="2">
    <location>
        <position position="169"/>
    </location>
</feature>
<organism evidence="3 4">
    <name type="scientific">Aquicella siphonis</name>
    <dbReference type="NCBI Taxonomy" id="254247"/>
    <lineage>
        <taxon>Bacteria</taxon>
        <taxon>Pseudomonadati</taxon>
        <taxon>Pseudomonadota</taxon>
        <taxon>Gammaproteobacteria</taxon>
        <taxon>Legionellales</taxon>
        <taxon>Coxiellaceae</taxon>
        <taxon>Aquicella</taxon>
    </lineage>
</organism>
<dbReference type="EC" id="2.7.1.-" evidence="1"/>
<keyword evidence="1" id="KW-0448">Lipopolysaccharide biosynthesis</keyword>
<dbReference type="Gene3D" id="1.10.510.10">
    <property type="entry name" value="Transferase(Phosphotransferase) domain 1"/>
    <property type="match status" value="1"/>
</dbReference>
<dbReference type="GO" id="GO:0005524">
    <property type="term" value="F:ATP binding"/>
    <property type="evidence" value="ECO:0007669"/>
    <property type="project" value="UniProtKB-UniRule"/>
</dbReference>
<dbReference type="RefSeq" id="WP_197737265.1">
    <property type="nucleotide sequence ID" value="NZ_LR699119.1"/>
</dbReference>
<evidence type="ECO:0000313" key="4">
    <source>
        <dbReference type="Proteomes" id="UP000324194"/>
    </source>
</evidence>
<keyword evidence="1" id="KW-0547">Nucleotide-binding</keyword>
<dbReference type="EMBL" id="LR699119">
    <property type="protein sequence ID" value="VVC74832.1"/>
    <property type="molecule type" value="Genomic_DNA"/>
</dbReference>
<dbReference type="InterPro" id="IPR011009">
    <property type="entry name" value="Kinase-like_dom_sf"/>
</dbReference>
<keyword evidence="4" id="KW-1185">Reference proteome</keyword>
<dbReference type="Proteomes" id="UP000324194">
    <property type="component" value="Chromosome 1"/>
</dbReference>
<dbReference type="Pfam" id="PF06293">
    <property type="entry name" value="Kdo"/>
    <property type="match status" value="1"/>
</dbReference>
<reference evidence="3 4" key="1">
    <citation type="submission" date="2019-08" db="EMBL/GenBank/DDBJ databases">
        <authorList>
            <person name="Guy L."/>
        </authorList>
    </citation>
    <scope>NUCLEOTIDE SEQUENCE [LARGE SCALE GENOMIC DNA]</scope>
    <source>
        <strain evidence="3 4">SGT-108</strain>
    </source>
</reference>
<proteinExistence type="inferred from homology"/>
<evidence type="ECO:0000313" key="3">
    <source>
        <dbReference type="EMBL" id="VVC74832.1"/>
    </source>
</evidence>
<protein>
    <recommendedName>
        <fullName evidence="1">Lipopolysaccharide core heptose(I) kinase</fullName>
        <ecNumber evidence="1">2.7.1.-</ecNumber>
    </recommendedName>
</protein>
<gene>
    <name evidence="3" type="primary">rfaP</name>
    <name evidence="3" type="ORF">AQUSIP_01040</name>
</gene>
<comment type="pathway">
    <text evidence="1">Bacterial outer membrane biogenesis; LPS core biosynthesis.</text>
</comment>
<dbReference type="AlphaFoldDB" id="A0A5E4PE41"/>
<keyword evidence="1 3" id="KW-0418">Kinase</keyword>
<dbReference type="SUPFAM" id="SSF56112">
    <property type="entry name" value="Protein kinase-like (PK-like)"/>
    <property type="match status" value="1"/>
</dbReference>
<name>A0A5E4PE41_9COXI</name>
<accession>A0A5E4PE41</accession>
<dbReference type="GO" id="GO:0009244">
    <property type="term" value="P:lipopolysaccharide core region biosynthetic process"/>
    <property type="evidence" value="ECO:0007669"/>
    <property type="project" value="UniProtKB-UniRule"/>
</dbReference>
<comment type="function">
    <text evidence="1">Kinase involved in the biosynthesis of the core oligosaccharide region of lipopolysaccharide (LPS). Catalyzes the phosphorylation of heptose I (HepI), the first heptose added to the Kdo2-lipid A module.</text>
</comment>
<evidence type="ECO:0000256" key="1">
    <source>
        <dbReference type="PIRNR" id="PIRNR037318"/>
    </source>
</evidence>
<keyword evidence="1" id="KW-0067">ATP-binding</keyword>
<keyword evidence="1" id="KW-0808">Transferase</keyword>
<dbReference type="PIRSF" id="PIRSF037318">
    <property type="entry name" value="RfaP"/>
    <property type="match status" value="1"/>
</dbReference>
<comment type="similarity">
    <text evidence="1">Belongs to the protein kinase superfamily. KdkA/rfaP family.</text>
</comment>
<dbReference type="NCBIfam" id="NF011703">
    <property type="entry name" value="PRK15123.1"/>
    <property type="match status" value="1"/>
</dbReference>
<dbReference type="UniPathway" id="UPA00958"/>
<evidence type="ECO:0000256" key="2">
    <source>
        <dbReference type="PIRSR" id="PIRSR037318-50"/>
    </source>
</evidence>
<dbReference type="InterPro" id="IPR017172">
    <property type="entry name" value="Lsacc_core_hep_kinase_RfaP"/>
</dbReference>
<dbReference type="GO" id="GO:0016301">
    <property type="term" value="F:kinase activity"/>
    <property type="evidence" value="ECO:0007669"/>
    <property type="project" value="UniProtKB-UniRule"/>
</dbReference>